<dbReference type="Gene3D" id="3.40.50.620">
    <property type="entry name" value="HUPs"/>
    <property type="match status" value="1"/>
</dbReference>
<dbReference type="AlphaFoldDB" id="A0A8B8B7X4"/>
<dbReference type="InterPro" id="IPR006015">
    <property type="entry name" value="Universal_stress_UspA"/>
</dbReference>
<organism evidence="2 3">
    <name type="scientific">Crassostrea virginica</name>
    <name type="common">Eastern oyster</name>
    <dbReference type="NCBI Taxonomy" id="6565"/>
    <lineage>
        <taxon>Eukaryota</taxon>
        <taxon>Metazoa</taxon>
        <taxon>Spiralia</taxon>
        <taxon>Lophotrochozoa</taxon>
        <taxon>Mollusca</taxon>
        <taxon>Bivalvia</taxon>
        <taxon>Autobranchia</taxon>
        <taxon>Pteriomorphia</taxon>
        <taxon>Ostreida</taxon>
        <taxon>Ostreoidea</taxon>
        <taxon>Ostreidae</taxon>
        <taxon>Crassostrea</taxon>
    </lineage>
</organism>
<sequence>MSETPKRRVVLAMDGSEYADYAFNWYVENFKMDGDFLTIVHSFEAKSIAHAALGSDVKALGNVLEEEAKENKVILEKLRNKLASAGVNGEVKALVGKPGETVVHEAHEQHADVIVCGSRGHGKLRRTFMGSVSDYIVHHSHVPVVVCRHKNHHGHHH</sequence>
<protein>
    <submittedName>
        <fullName evidence="3">Uncharacterized protein LOC111108004</fullName>
    </submittedName>
</protein>
<evidence type="ECO:0000259" key="1">
    <source>
        <dbReference type="Pfam" id="PF00582"/>
    </source>
</evidence>
<evidence type="ECO:0000313" key="3">
    <source>
        <dbReference type="RefSeq" id="XP_022299186.1"/>
    </source>
</evidence>
<dbReference type="InterPro" id="IPR014729">
    <property type="entry name" value="Rossmann-like_a/b/a_fold"/>
</dbReference>
<reference evidence="3" key="1">
    <citation type="submission" date="2025-08" db="UniProtKB">
        <authorList>
            <consortium name="RefSeq"/>
        </authorList>
    </citation>
    <scope>IDENTIFICATION</scope>
    <source>
        <tissue evidence="3">Whole sample</tissue>
    </source>
</reference>
<dbReference type="PANTHER" id="PTHR46989">
    <property type="entry name" value="USP DOMAIN-CONTAINING PROTEIN"/>
    <property type="match status" value="1"/>
</dbReference>
<dbReference type="OrthoDB" id="843225at2759"/>
<dbReference type="GeneID" id="111108004"/>
<proteinExistence type="predicted"/>
<dbReference type="PRINTS" id="PR01438">
    <property type="entry name" value="UNVRSLSTRESS"/>
</dbReference>
<dbReference type="RefSeq" id="XP_022299186.1">
    <property type="nucleotide sequence ID" value="XM_022443478.1"/>
</dbReference>
<dbReference type="KEGG" id="cvn:111108004"/>
<dbReference type="Pfam" id="PF00582">
    <property type="entry name" value="Usp"/>
    <property type="match status" value="1"/>
</dbReference>
<dbReference type="SUPFAM" id="SSF52402">
    <property type="entry name" value="Adenine nucleotide alpha hydrolases-like"/>
    <property type="match status" value="1"/>
</dbReference>
<evidence type="ECO:0000313" key="2">
    <source>
        <dbReference type="Proteomes" id="UP000694844"/>
    </source>
</evidence>
<keyword evidence="2" id="KW-1185">Reference proteome</keyword>
<dbReference type="Proteomes" id="UP000694844">
    <property type="component" value="Chromosome 8"/>
</dbReference>
<dbReference type="InterPro" id="IPR006016">
    <property type="entry name" value="UspA"/>
</dbReference>
<feature type="domain" description="UspA" evidence="1">
    <location>
        <begin position="7"/>
        <end position="148"/>
    </location>
</feature>
<dbReference type="PANTHER" id="PTHR46989:SF3">
    <property type="entry name" value="USPA DOMAIN-CONTAINING PROTEIN"/>
    <property type="match status" value="1"/>
</dbReference>
<name>A0A8B8B7X4_CRAVI</name>
<dbReference type="CDD" id="cd23659">
    <property type="entry name" value="USP_At3g01520-like"/>
    <property type="match status" value="1"/>
</dbReference>
<accession>A0A8B8B7X4</accession>
<gene>
    <name evidence="3" type="primary">LOC111108004</name>
</gene>